<dbReference type="InterPro" id="IPR015797">
    <property type="entry name" value="NUDIX_hydrolase-like_dom_sf"/>
</dbReference>
<organism evidence="1 2">
    <name type="scientific">Halosolutus amylolyticus</name>
    <dbReference type="NCBI Taxonomy" id="2932267"/>
    <lineage>
        <taxon>Archaea</taxon>
        <taxon>Methanobacteriati</taxon>
        <taxon>Methanobacteriota</taxon>
        <taxon>Stenosarchaea group</taxon>
        <taxon>Halobacteria</taxon>
        <taxon>Halobacteriales</taxon>
        <taxon>Natrialbaceae</taxon>
        <taxon>Halosolutus</taxon>
    </lineage>
</organism>
<dbReference type="SUPFAM" id="SSF55811">
    <property type="entry name" value="Nudix"/>
    <property type="match status" value="1"/>
</dbReference>
<reference evidence="1 2" key="1">
    <citation type="journal article" date="2019" name="Int. J. Syst. Evol. Microbiol.">
        <title>The Global Catalogue of Microorganisms (GCM) 10K type strain sequencing project: providing services to taxonomists for standard genome sequencing and annotation.</title>
        <authorList>
            <consortium name="The Broad Institute Genomics Platform"/>
            <consortium name="The Broad Institute Genome Sequencing Center for Infectious Disease"/>
            <person name="Wu L."/>
            <person name="Ma J."/>
        </authorList>
    </citation>
    <scope>NUCLEOTIDE SEQUENCE [LARGE SCALE GENOMIC DNA]</scope>
    <source>
        <strain evidence="1 2">WLHS5</strain>
    </source>
</reference>
<evidence type="ECO:0000313" key="1">
    <source>
        <dbReference type="EMBL" id="MFC4544022.1"/>
    </source>
</evidence>
<protein>
    <recommendedName>
        <fullName evidence="3">Nudix hydrolase domain-containing protein</fullName>
    </recommendedName>
</protein>
<proteinExistence type="predicted"/>
<sequence length="172" mass="18405">MESTLDLDPQSLQDRDDVAVQTETRTVTRSEFETARGLESHVTVGLTNDAGDVLVVSDGPRGWTLPAVPVDTDTDWAEAARRVAGALTGVDATLDDPVRLRRVAFELEDDDRTVTTTDVLVRATVAGRPIADEPTLDGEDVAGLLWADRIPEDGAAGVAADVRALRDRSAAR</sequence>
<dbReference type="Proteomes" id="UP001595898">
    <property type="component" value="Unassembled WGS sequence"/>
</dbReference>
<dbReference type="RefSeq" id="WP_250141957.1">
    <property type="nucleotide sequence ID" value="NZ_JALIQP010000005.1"/>
</dbReference>
<evidence type="ECO:0000313" key="2">
    <source>
        <dbReference type="Proteomes" id="UP001595898"/>
    </source>
</evidence>
<dbReference type="EMBL" id="JBHSFA010000009">
    <property type="protein sequence ID" value="MFC4544022.1"/>
    <property type="molecule type" value="Genomic_DNA"/>
</dbReference>
<accession>A0ABD5PTY0</accession>
<gene>
    <name evidence="1" type="ORF">ACFO5R_19005</name>
</gene>
<name>A0ABD5PTY0_9EURY</name>
<dbReference type="Gene3D" id="3.90.79.10">
    <property type="entry name" value="Nucleoside Triphosphate Pyrophosphohydrolase"/>
    <property type="match status" value="1"/>
</dbReference>
<keyword evidence="2" id="KW-1185">Reference proteome</keyword>
<comment type="caution">
    <text evidence="1">The sequence shown here is derived from an EMBL/GenBank/DDBJ whole genome shotgun (WGS) entry which is preliminary data.</text>
</comment>
<evidence type="ECO:0008006" key="3">
    <source>
        <dbReference type="Google" id="ProtNLM"/>
    </source>
</evidence>
<dbReference type="AlphaFoldDB" id="A0ABD5PTY0"/>